<dbReference type="Proteomes" id="UP001597480">
    <property type="component" value="Unassembled WGS sequence"/>
</dbReference>
<name>A0ABW5NR52_9FLAO</name>
<protein>
    <submittedName>
        <fullName evidence="1">Gliding motility-associated C-terminal domain-containing protein</fullName>
    </submittedName>
</protein>
<sequence>MYTITADATQCIDGGTFTATIELVAGVTPVTTFSYEESYCNGSANAFPDTVADFTAGGTFTSTTGLVINATTGEINVANSTPGTYTVVYTIEADADTCNAGGSHSFTLTIAGGLEAEVSQECRDNNSWVFVTAVNGSFDAEAASYVWKDESGATVGTDAGLNLTAYAVANASEELPLTFTVTITSGDCSSEIMYEIYNIMCDVQRGISPNGDGMNDNLDLTGTGVKSVVIFNRYGKKVFEHGLGYTPQWHGQDNSGNELPDGTYFYSIENGDGSNKTGWIYINK</sequence>
<keyword evidence="2" id="KW-1185">Reference proteome</keyword>
<dbReference type="RefSeq" id="WP_379820080.1">
    <property type="nucleotide sequence ID" value="NZ_JBHUMD010000007.1"/>
</dbReference>
<comment type="caution">
    <text evidence="1">The sequence shown here is derived from an EMBL/GenBank/DDBJ whole genome shotgun (WGS) entry which is preliminary data.</text>
</comment>
<accession>A0ABW5NR52</accession>
<dbReference type="Gene3D" id="2.60.40.4070">
    <property type="match status" value="1"/>
</dbReference>
<evidence type="ECO:0000313" key="2">
    <source>
        <dbReference type="Proteomes" id="UP001597480"/>
    </source>
</evidence>
<proteinExistence type="predicted"/>
<organism evidence="1 2">
    <name type="scientific">Flavobacterium suzhouense</name>
    <dbReference type="NCBI Taxonomy" id="1529638"/>
    <lineage>
        <taxon>Bacteria</taxon>
        <taxon>Pseudomonadati</taxon>
        <taxon>Bacteroidota</taxon>
        <taxon>Flavobacteriia</taxon>
        <taxon>Flavobacteriales</taxon>
        <taxon>Flavobacteriaceae</taxon>
        <taxon>Flavobacterium</taxon>
    </lineage>
</organism>
<dbReference type="Pfam" id="PF13585">
    <property type="entry name" value="CHU_C"/>
    <property type="match status" value="1"/>
</dbReference>
<evidence type="ECO:0000313" key="1">
    <source>
        <dbReference type="EMBL" id="MFD2601509.1"/>
    </source>
</evidence>
<dbReference type="NCBIfam" id="TIGR04131">
    <property type="entry name" value="Bac_Flav_CTERM"/>
    <property type="match status" value="1"/>
</dbReference>
<dbReference type="EMBL" id="JBHUMD010000007">
    <property type="protein sequence ID" value="MFD2601509.1"/>
    <property type="molecule type" value="Genomic_DNA"/>
</dbReference>
<reference evidence="2" key="1">
    <citation type="journal article" date="2019" name="Int. J. Syst. Evol. Microbiol.">
        <title>The Global Catalogue of Microorganisms (GCM) 10K type strain sequencing project: providing services to taxonomists for standard genome sequencing and annotation.</title>
        <authorList>
            <consortium name="The Broad Institute Genomics Platform"/>
            <consortium name="The Broad Institute Genome Sequencing Center for Infectious Disease"/>
            <person name="Wu L."/>
            <person name="Ma J."/>
        </authorList>
    </citation>
    <scope>NUCLEOTIDE SEQUENCE [LARGE SCALE GENOMIC DNA]</scope>
    <source>
        <strain evidence="2">KCTC 42107</strain>
    </source>
</reference>
<gene>
    <name evidence="1" type="ORF">ACFSR3_05530</name>
</gene>
<dbReference type="InterPro" id="IPR026341">
    <property type="entry name" value="T9SS_type_B"/>
</dbReference>